<dbReference type="InterPro" id="IPR000047">
    <property type="entry name" value="HTH_motif"/>
</dbReference>
<sequence length="207" mass="23074">MSNGKFSIDFLLKKSPSPVSSPERIVQDKSSSEDESTSKKSSGRGAIDPKKRPRTAFTPHQIKTLESEFQKNRYLSVGKRVELADSLGLSETQIKIWFQNRRTKWKREYLSDWELWSHQSYYAMHGVLAGQAAATGTHSRSIPASISAQPHPHSLPHHHHQPHHPQLSLLSHHLAAPALTVPTNLQLICAAANLQSRQLAATAPESE</sequence>
<dbReference type="InterPro" id="IPR009057">
    <property type="entry name" value="Homeodomain-like_sf"/>
</dbReference>
<evidence type="ECO:0000313" key="11">
    <source>
        <dbReference type="Proteomes" id="UP001158576"/>
    </source>
</evidence>
<dbReference type="PROSITE" id="PS50071">
    <property type="entry name" value="HOMEOBOX_2"/>
    <property type="match status" value="1"/>
</dbReference>
<evidence type="ECO:0000256" key="4">
    <source>
        <dbReference type="ARBA" id="ARBA00023242"/>
    </source>
</evidence>
<feature type="compositionally biased region" description="Polar residues" evidence="8">
    <location>
        <begin position="135"/>
        <end position="146"/>
    </location>
</feature>
<feature type="compositionally biased region" description="Basic residues" evidence="8">
    <location>
        <begin position="154"/>
        <end position="163"/>
    </location>
</feature>
<dbReference type="Gene3D" id="1.10.10.60">
    <property type="entry name" value="Homeodomain-like"/>
    <property type="match status" value="1"/>
</dbReference>
<evidence type="ECO:0000256" key="7">
    <source>
        <dbReference type="RuleBase" id="RU000682"/>
    </source>
</evidence>
<dbReference type="PRINTS" id="PR00031">
    <property type="entry name" value="HTHREPRESSR"/>
</dbReference>
<evidence type="ECO:0000313" key="10">
    <source>
        <dbReference type="EMBL" id="CAG5085786.1"/>
    </source>
</evidence>
<feature type="region of interest" description="Disordered" evidence="8">
    <location>
        <begin position="135"/>
        <end position="167"/>
    </location>
</feature>
<dbReference type="PANTHER" id="PTHR24333:SF5">
    <property type="entry name" value="VENT HOMEOBOX"/>
    <property type="match status" value="1"/>
</dbReference>
<proteinExistence type="inferred from homology"/>
<dbReference type="EMBL" id="OU015568">
    <property type="protein sequence ID" value="CAG5085786.1"/>
    <property type="molecule type" value="Genomic_DNA"/>
</dbReference>
<feature type="domain" description="Homeobox" evidence="9">
    <location>
        <begin position="48"/>
        <end position="108"/>
    </location>
</feature>
<dbReference type="SMART" id="SM00389">
    <property type="entry name" value="HOX"/>
    <property type="match status" value="1"/>
</dbReference>
<reference evidence="10 11" key="1">
    <citation type="submission" date="2021-04" db="EMBL/GenBank/DDBJ databases">
        <authorList>
            <person name="Bliznina A."/>
        </authorList>
    </citation>
    <scope>NUCLEOTIDE SEQUENCE [LARGE SCALE GENOMIC DNA]</scope>
</reference>
<evidence type="ECO:0000256" key="2">
    <source>
        <dbReference type="ARBA" id="ARBA00023125"/>
    </source>
</evidence>
<dbReference type="SUPFAM" id="SSF46689">
    <property type="entry name" value="Homeodomain-like"/>
    <property type="match status" value="1"/>
</dbReference>
<evidence type="ECO:0000256" key="6">
    <source>
        <dbReference type="PROSITE-ProRule" id="PRU00108"/>
    </source>
</evidence>
<comment type="similarity">
    <text evidence="5">Belongs to the BAR homeobox family.</text>
</comment>
<evidence type="ECO:0000256" key="5">
    <source>
        <dbReference type="ARBA" id="ARBA00038196"/>
    </source>
</evidence>
<dbReference type="InterPro" id="IPR020479">
    <property type="entry name" value="HD_metazoa"/>
</dbReference>
<feature type="DNA-binding region" description="Homeobox" evidence="6">
    <location>
        <begin position="50"/>
        <end position="109"/>
    </location>
</feature>
<keyword evidence="4 6" id="KW-0539">Nucleus</keyword>
<dbReference type="InterPro" id="IPR050848">
    <property type="entry name" value="Homeobox_TF"/>
</dbReference>
<dbReference type="PROSITE" id="PS00027">
    <property type="entry name" value="HOMEOBOX_1"/>
    <property type="match status" value="1"/>
</dbReference>
<dbReference type="PRINTS" id="PR00024">
    <property type="entry name" value="HOMEOBOX"/>
</dbReference>
<evidence type="ECO:0000259" key="9">
    <source>
        <dbReference type="PROSITE" id="PS50071"/>
    </source>
</evidence>
<feature type="region of interest" description="Disordered" evidence="8">
    <location>
        <begin position="1"/>
        <end position="58"/>
    </location>
</feature>
<dbReference type="InterPro" id="IPR001356">
    <property type="entry name" value="HD"/>
</dbReference>
<dbReference type="CDD" id="cd00086">
    <property type="entry name" value="homeodomain"/>
    <property type="match status" value="1"/>
</dbReference>
<dbReference type="Proteomes" id="UP001158576">
    <property type="component" value="Chromosome PAR"/>
</dbReference>
<keyword evidence="3 6" id="KW-0371">Homeobox</keyword>
<protein>
    <submittedName>
        <fullName evidence="10">Oidioi.mRNA.OKI2018_I69.PAR.g11010.t1.cds</fullName>
    </submittedName>
</protein>
<keyword evidence="11" id="KW-1185">Reference proteome</keyword>
<dbReference type="InterPro" id="IPR017970">
    <property type="entry name" value="Homeobox_CS"/>
</dbReference>
<accession>A0ABN7RTJ1</accession>
<gene>
    <name evidence="10" type="ORF">OKIOD_LOCUS2568</name>
</gene>
<comment type="subcellular location">
    <subcellularLocation>
        <location evidence="1 6 7">Nucleus</location>
    </subcellularLocation>
</comment>
<evidence type="ECO:0000256" key="3">
    <source>
        <dbReference type="ARBA" id="ARBA00023155"/>
    </source>
</evidence>
<keyword evidence="2 6" id="KW-0238">DNA-binding</keyword>
<feature type="compositionally biased region" description="Basic and acidic residues" evidence="8">
    <location>
        <begin position="25"/>
        <end position="38"/>
    </location>
</feature>
<dbReference type="PANTHER" id="PTHR24333">
    <property type="entry name" value="HOMEO BOX HB9 LIKE A-RELATED"/>
    <property type="match status" value="1"/>
</dbReference>
<dbReference type="Pfam" id="PF00046">
    <property type="entry name" value="Homeodomain"/>
    <property type="match status" value="1"/>
</dbReference>
<evidence type="ECO:0000256" key="1">
    <source>
        <dbReference type="ARBA" id="ARBA00004123"/>
    </source>
</evidence>
<name>A0ABN7RTJ1_OIKDI</name>
<evidence type="ECO:0000256" key="8">
    <source>
        <dbReference type="SAM" id="MobiDB-lite"/>
    </source>
</evidence>
<organism evidence="10 11">
    <name type="scientific">Oikopleura dioica</name>
    <name type="common">Tunicate</name>
    <dbReference type="NCBI Taxonomy" id="34765"/>
    <lineage>
        <taxon>Eukaryota</taxon>
        <taxon>Metazoa</taxon>
        <taxon>Chordata</taxon>
        <taxon>Tunicata</taxon>
        <taxon>Appendicularia</taxon>
        <taxon>Copelata</taxon>
        <taxon>Oikopleuridae</taxon>
        <taxon>Oikopleura</taxon>
    </lineage>
</organism>